<feature type="transmembrane region" description="Helical" evidence="1">
    <location>
        <begin position="137"/>
        <end position="156"/>
    </location>
</feature>
<dbReference type="RefSeq" id="WP_106604620.1">
    <property type="nucleotide sequence ID" value="NZ_PYGK01000013.1"/>
</dbReference>
<evidence type="ECO:0000313" key="2">
    <source>
        <dbReference type="EMBL" id="PSL25333.1"/>
    </source>
</evidence>
<feature type="transmembrane region" description="Helical" evidence="1">
    <location>
        <begin position="191"/>
        <end position="210"/>
    </location>
</feature>
<proteinExistence type="predicted"/>
<feature type="transmembrane region" description="Helical" evidence="1">
    <location>
        <begin position="222"/>
        <end position="241"/>
    </location>
</feature>
<feature type="transmembrane region" description="Helical" evidence="1">
    <location>
        <begin position="44"/>
        <end position="63"/>
    </location>
</feature>
<feature type="transmembrane region" description="Helical" evidence="1">
    <location>
        <begin position="12"/>
        <end position="32"/>
    </location>
</feature>
<dbReference type="EMBL" id="PYGK01000013">
    <property type="protein sequence ID" value="PSL25333.1"/>
    <property type="molecule type" value="Genomic_DNA"/>
</dbReference>
<dbReference type="AlphaFoldDB" id="A0A2P8FUD1"/>
<dbReference type="Pfam" id="PF03988">
    <property type="entry name" value="DUF347"/>
    <property type="match status" value="4"/>
</dbReference>
<reference evidence="2 3" key="1">
    <citation type="submission" date="2018-03" db="EMBL/GenBank/DDBJ databases">
        <title>Genomic Encyclopedia of Archaeal and Bacterial Type Strains, Phase II (KMG-II): from individual species to whole genera.</title>
        <authorList>
            <person name="Goeker M."/>
        </authorList>
    </citation>
    <scope>NUCLEOTIDE SEQUENCE [LARGE SCALE GENOMIC DNA]</scope>
    <source>
        <strain evidence="2 3">DSM 18107</strain>
    </source>
</reference>
<evidence type="ECO:0000256" key="1">
    <source>
        <dbReference type="SAM" id="Phobius"/>
    </source>
</evidence>
<accession>A0A2P8FUD1</accession>
<gene>
    <name evidence="2" type="ORF">CLV42_11314</name>
</gene>
<feature type="transmembrane region" description="Helical" evidence="1">
    <location>
        <begin position="162"/>
        <end position="184"/>
    </location>
</feature>
<comment type="caution">
    <text evidence="2">The sequence shown here is derived from an EMBL/GenBank/DDBJ whole genome shotgun (WGS) entry which is preliminary data.</text>
</comment>
<evidence type="ECO:0000313" key="3">
    <source>
        <dbReference type="Proteomes" id="UP000240978"/>
    </source>
</evidence>
<dbReference type="OrthoDB" id="9794709at2"/>
<dbReference type="InterPro" id="IPR007136">
    <property type="entry name" value="DUF347"/>
</dbReference>
<name>A0A2P8FUD1_9BACT</name>
<dbReference type="Proteomes" id="UP000240978">
    <property type="component" value="Unassembled WGS sequence"/>
</dbReference>
<feature type="transmembrane region" description="Helical" evidence="1">
    <location>
        <begin position="99"/>
        <end position="117"/>
    </location>
</feature>
<keyword evidence="1" id="KW-0472">Membrane</keyword>
<protein>
    <submittedName>
        <fullName evidence="2">Putative membrane-anchored protein</fullName>
    </submittedName>
</protein>
<feature type="transmembrane region" description="Helical" evidence="1">
    <location>
        <begin position="70"/>
        <end position="87"/>
    </location>
</feature>
<keyword evidence="1" id="KW-0812">Transmembrane</keyword>
<organism evidence="2 3">
    <name type="scientific">Chitinophaga ginsengisoli</name>
    <dbReference type="NCBI Taxonomy" id="363837"/>
    <lineage>
        <taxon>Bacteria</taxon>
        <taxon>Pseudomonadati</taxon>
        <taxon>Bacteroidota</taxon>
        <taxon>Chitinophagia</taxon>
        <taxon>Chitinophagales</taxon>
        <taxon>Chitinophagaceae</taxon>
        <taxon>Chitinophaga</taxon>
    </lineage>
</organism>
<keyword evidence="1" id="KW-1133">Transmembrane helix</keyword>
<sequence>MINRPIGLNKVARITLLFWILKILATTLGEVLGDFFSMSLNIGYIYSLLITFVLFILVLVWQLRQEKFHAAIYWLVIVGTTTVGTEISDLMDRTLGMGYAWGSSILFSALLIVLFLWYRNIGEIKVYPIVERRVEFYYWFAILISNSLGTAFGDFLSDNLGMSYLTGAAFTAGIIVIVVLLHYFTKINEILLFWIAFIFTRPFGATFGDFLTKPIEKGGLDFSRGIAALVTTAIMAILIYFSQRCTQKKEVSNA</sequence>
<keyword evidence="3" id="KW-1185">Reference proteome</keyword>